<dbReference type="SUPFAM" id="SSF50249">
    <property type="entry name" value="Nucleic acid-binding proteins"/>
    <property type="match status" value="1"/>
</dbReference>
<keyword evidence="2" id="KW-0963">Cytoplasm</keyword>
<dbReference type="eggNOG" id="KOG3409">
    <property type="taxonomic scope" value="Eukaryota"/>
</dbReference>
<name>B9W7F8_CANDC</name>
<dbReference type="RefSeq" id="XP_002417029.1">
    <property type="nucleotide sequence ID" value="XM_002416984.1"/>
</dbReference>
<dbReference type="HOGENOM" id="CLU_067135_0_0_1"/>
<dbReference type="InterPro" id="IPR039771">
    <property type="entry name" value="Csl4"/>
</dbReference>
<proteinExistence type="predicted"/>
<dbReference type="AlphaFoldDB" id="B9W7F8"/>
<dbReference type="InterPro" id="IPR019495">
    <property type="entry name" value="EXOSC1_C"/>
</dbReference>
<dbReference type="Gene3D" id="2.40.50.140">
    <property type="entry name" value="Nucleic acid-binding proteins"/>
    <property type="match status" value="1"/>
</dbReference>
<accession>B9W7F8</accession>
<dbReference type="GO" id="GO:0016787">
    <property type="term" value="F:hydrolase activity"/>
    <property type="evidence" value="ECO:0007669"/>
    <property type="project" value="UniProtKB-KW"/>
</dbReference>
<protein>
    <submittedName>
        <fullName evidence="6">3'-5' exoribonuclease, exosome subunit, putative</fullName>
        <ecNumber evidence="6">3.1.13.-</ecNumber>
    </submittedName>
</protein>
<dbReference type="GO" id="GO:0005737">
    <property type="term" value="C:cytoplasm"/>
    <property type="evidence" value="ECO:0007669"/>
    <property type="project" value="TreeGrafter"/>
</dbReference>
<dbReference type="PANTHER" id="PTHR12686:SF8">
    <property type="entry name" value="EXOSOME COMPLEX COMPONENT CSL4"/>
    <property type="match status" value="1"/>
</dbReference>
<gene>
    <name evidence="5" type="ordered locus">Cd36_03570</name>
    <name evidence="6" type="ORF">CD36_03570</name>
</gene>
<dbReference type="VEuPathDB" id="FungiDB:CD36_03570"/>
<evidence type="ECO:0000256" key="3">
    <source>
        <dbReference type="ARBA" id="ARBA00022835"/>
    </source>
</evidence>
<dbReference type="KEGG" id="cdu:CD36_03570"/>
<dbReference type="OrthoDB" id="440760at2759"/>
<dbReference type="Gene3D" id="2.40.50.880">
    <property type="match status" value="1"/>
</dbReference>
<dbReference type="GO" id="GO:0000176">
    <property type="term" value="C:nuclear exosome (RNase complex)"/>
    <property type="evidence" value="ECO:0007669"/>
    <property type="project" value="TreeGrafter"/>
</dbReference>
<reference evidence="6 7" key="1">
    <citation type="journal article" date="2009" name="Genome Res.">
        <title>Comparative genomics of the fungal pathogens Candida dubliniensis and Candida albicans.</title>
        <authorList>
            <person name="Jackson A.P."/>
            <person name="Gamble J.A."/>
            <person name="Yeomans T."/>
            <person name="Moran G.P."/>
            <person name="Saunders D."/>
            <person name="Harris D."/>
            <person name="Aslett M."/>
            <person name="Barrell J.F."/>
            <person name="Butler G."/>
            <person name="Citiulo F."/>
            <person name="Coleman D.C."/>
            <person name="de Groot P.W.J."/>
            <person name="Goodwin T.J."/>
            <person name="Quail M.A."/>
            <person name="McQuillan J."/>
            <person name="Munro C.A."/>
            <person name="Pain A."/>
            <person name="Poulter R.T."/>
            <person name="Rajandream M.A."/>
            <person name="Renauld H."/>
            <person name="Spiering M.J."/>
            <person name="Tivey A."/>
            <person name="Gow N.A.R."/>
            <person name="Barrell B."/>
            <person name="Sullivan D.J."/>
            <person name="Berriman M."/>
        </authorList>
    </citation>
    <scope>NUCLEOTIDE SEQUENCE [LARGE SCALE GENOMIC DNA]</scope>
    <source>
        <strain evidence="7">CD36 / ATCC MYA-646 / CBS 7987 / NCPF 3949 / NRRL Y-17841</strain>
    </source>
</reference>
<evidence type="ECO:0000313" key="7">
    <source>
        <dbReference type="Proteomes" id="UP000002605"/>
    </source>
</evidence>
<dbReference type="EC" id="3.1.13.-" evidence="6"/>
<dbReference type="Pfam" id="PF10447">
    <property type="entry name" value="EXOSC1"/>
    <property type="match status" value="1"/>
</dbReference>
<dbReference type="CGD" id="CAL0000171563">
    <property type="gene designation" value="Cd36_03570"/>
</dbReference>
<evidence type="ECO:0000259" key="4">
    <source>
        <dbReference type="Pfam" id="PF10447"/>
    </source>
</evidence>
<feature type="domain" description="Exosome complex component CSL4 C-terminal" evidence="4">
    <location>
        <begin position="145"/>
        <end position="265"/>
    </location>
</feature>
<evidence type="ECO:0000313" key="5">
    <source>
        <dbReference type="CGD" id="CAL0000171563"/>
    </source>
</evidence>
<evidence type="ECO:0000256" key="1">
    <source>
        <dbReference type="ARBA" id="ARBA00004604"/>
    </source>
</evidence>
<evidence type="ECO:0000313" key="6">
    <source>
        <dbReference type="EMBL" id="CAX44617.1"/>
    </source>
</evidence>
<evidence type="ECO:0000256" key="2">
    <source>
        <dbReference type="ARBA" id="ARBA00022490"/>
    </source>
</evidence>
<comment type="subcellular location">
    <subcellularLocation>
        <location evidence="1">Nucleus</location>
        <location evidence="1">Nucleolus</location>
    </subcellularLocation>
</comment>
<keyword evidence="3" id="KW-0271">Exosome</keyword>
<keyword evidence="6" id="KW-0378">Hydrolase</keyword>
<dbReference type="GeneID" id="8044565"/>
<dbReference type="EMBL" id="FM992688">
    <property type="protein sequence ID" value="CAX44617.1"/>
    <property type="molecule type" value="Genomic_DNA"/>
</dbReference>
<sequence length="322" mass="34836">MSDNIPGGGVVPGQYITPTYKLENNDSSIPVKYIPGPGTIISNINIPTTTTTTPTTTATSNLIKSMPIIVSTILGTVSISPIDQTQSTSSTNNDDDMIIDHEQTQTKQDEDKYVKSYLVTVIPKSTKLQPTTTTNNSGAVSSIALPKENDIVLVRITKITKIQAYCEIISLDTTTNILSDSGISSNGNGSHVSMSTTGSNSQHLFNQNSIACSQSTNQSVQIYELGENFKGIIRINDIRSTERDKLKIIDCFKPGDIVKAQVISLGDGSNYYLSTAKNELGVVFAKSENGAGDLMYPIDWQNMIDINSGIIEKRKNANPFLN</sequence>
<dbReference type="PANTHER" id="PTHR12686">
    <property type="entry name" value="3'-5' EXORIBONUCLEASE CSL4-RELATED"/>
    <property type="match status" value="1"/>
</dbReference>
<dbReference type="GO" id="GO:0005730">
    <property type="term" value="C:nucleolus"/>
    <property type="evidence" value="ECO:0007669"/>
    <property type="project" value="UniProtKB-SubCell"/>
</dbReference>
<dbReference type="GO" id="GO:0006396">
    <property type="term" value="P:RNA processing"/>
    <property type="evidence" value="ECO:0007669"/>
    <property type="project" value="InterPro"/>
</dbReference>
<dbReference type="InterPro" id="IPR012340">
    <property type="entry name" value="NA-bd_OB-fold"/>
</dbReference>
<dbReference type="FunFam" id="2.40.50.140:FF:000312">
    <property type="entry name" value="Exosome complex component CSL4"/>
    <property type="match status" value="1"/>
</dbReference>
<organism evidence="6 7">
    <name type="scientific">Candida dubliniensis (strain CD36 / ATCC MYA-646 / CBS 7987 / NCPF 3949 / NRRL Y-17841)</name>
    <name type="common">Yeast</name>
    <dbReference type="NCBI Taxonomy" id="573826"/>
    <lineage>
        <taxon>Eukaryota</taxon>
        <taxon>Fungi</taxon>
        <taxon>Dikarya</taxon>
        <taxon>Ascomycota</taxon>
        <taxon>Saccharomycotina</taxon>
        <taxon>Pichiomycetes</taxon>
        <taxon>Debaryomycetaceae</taxon>
        <taxon>Candida/Lodderomyces clade</taxon>
        <taxon>Candida</taxon>
    </lineage>
</organism>
<dbReference type="Proteomes" id="UP000002605">
    <property type="component" value="Chromosome 1"/>
</dbReference>
<keyword evidence="7" id="KW-1185">Reference proteome</keyword>
<dbReference type="GO" id="GO:0003723">
    <property type="term" value="F:RNA binding"/>
    <property type="evidence" value="ECO:0007669"/>
    <property type="project" value="InterPro"/>
</dbReference>